<gene>
    <name evidence="2" type="ORF">ACFFUR_05945</name>
</gene>
<evidence type="ECO:0000313" key="3">
    <source>
        <dbReference type="Proteomes" id="UP001589654"/>
    </source>
</evidence>
<sequence length="257" mass="29679">MQTIDIRHQLNLYGRKIGITLFLFFLLGISAMAQDDYKPLNKSGQDNQFISYGFFLAGHNSSLRLKYSDAYMDPNADYSNIQSIMPIFSPGFSLGFLITTRLHDQFNFLITPKVGFYEFQTDINYLKDDDFEETGVGVNTETIVTEMTMVELPLIFKYKSHRFNNTRMFFTGGVNPQFRTKSQEEADADDLVLTGSDIALELGMGFDFYFKFFKFSPEIRFSHGMKNLYKEETSNPEFSGAISEIRRKSITLYLNFQ</sequence>
<name>A0ABV5J4B6_9BACT</name>
<evidence type="ECO:0000259" key="1">
    <source>
        <dbReference type="Pfam" id="PF13568"/>
    </source>
</evidence>
<comment type="caution">
    <text evidence="2">The sequence shown here is derived from an EMBL/GenBank/DDBJ whole genome shotgun (WGS) entry which is preliminary data.</text>
</comment>
<keyword evidence="3" id="KW-1185">Reference proteome</keyword>
<accession>A0ABV5J4B6</accession>
<protein>
    <submittedName>
        <fullName evidence="2">Outer membrane beta-barrel protein</fullName>
    </submittedName>
</protein>
<feature type="domain" description="Outer membrane protein beta-barrel" evidence="1">
    <location>
        <begin position="48"/>
        <end position="228"/>
    </location>
</feature>
<dbReference type="EMBL" id="JBHMEW010000047">
    <property type="protein sequence ID" value="MFB9211342.1"/>
    <property type="molecule type" value="Genomic_DNA"/>
</dbReference>
<proteinExistence type="predicted"/>
<dbReference type="InterPro" id="IPR025665">
    <property type="entry name" value="Beta-barrel_OMP_2"/>
</dbReference>
<evidence type="ECO:0000313" key="2">
    <source>
        <dbReference type="EMBL" id="MFB9211342.1"/>
    </source>
</evidence>
<dbReference type="RefSeq" id="WP_290248028.1">
    <property type="nucleotide sequence ID" value="NZ_JAUFQT010000001.1"/>
</dbReference>
<dbReference type="Pfam" id="PF13568">
    <property type="entry name" value="OMP_b-brl_2"/>
    <property type="match status" value="1"/>
</dbReference>
<reference evidence="2 3" key="1">
    <citation type="submission" date="2024-09" db="EMBL/GenBank/DDBJ databases">
        <authorList>
            <person name="Sun Q."/>
            <person name="Mori K."/>
        </authorList>
    </citation>
    <scope>NUCLEOTIDE SEQUENCE [LARGE SCALE GENOMIC DNA]</scope>
    <source>
        <strain evidence="2 3">CECT 7682</strain>
    </source>
</reference>
<organism evidence="2 3">
    <name type="scientific">Echinicola jeungdonensis</name>
    <dbReference type="NCBI Taxonomy" id="709343"/>
    <lineage>
        <taxon>Bacteria</taxon>
        <taxon>Pseudomonadati</taxon>
        <taxon>Bacteroidota</taxon>
        <taxon>Cytophagia</taxon>
        <taxon>Cytophagales</taxon>
        <taxon>Cyclobacteriaceae</taxon>
        <taxon>Echinicola</taxon>
    </lineage>
</organism>
<dbReference type="Proteomes" id="UP001589654">
    <property type="component" value="Unassembled WGS sequence"/>
</dbReference>